<evidence type="ECO:0000256" key="11">
    <source>
        <dbReference type="SAM" id="Coils"/>
    </source>
</evidence>
<comment type="function">
    <text evidence="10">Component of the PEX13-PEX14 docking complex, a translocon channel that specifically mediates the import of peroxisomal cargo proteins bound to PEX5 receptor. The PEX13-PEX14 docking complex forms a large import pore which can be opened to a diameter of about 9 nm. Mechanistically, PEX5 receptor along with cargo proteins associates with the PEX14 subunit of the PEX13-PEX14 docking complex in the cytosol, leading to the insertion of the receptor into the organelle membrane with the concomitant translocation of the cargo into the peroxisome matrix.</text>
</comment>
<evidence type="ECO:0000313" key="15">
    <source>
        <dbReference type="Proteomes" id="UP000196158"/>
    </source>
</evidence>
<dbReference type="Gene3D" id="1.10.10.10">
    <property type="entry name" value="Winged helix-like DNA-binding domain superfamily/Winged helix DNA-binding domain"/>
    <property type="match status" value="1"/>
</dbReference>
<sequence>MSQPQDGSERQKLFESAVSFLNDTSVSDAPLAMKIKFLEKKGLSQDDIEEALKVATEKKNTQIPTNSNSNNSKDIYATDSQNLQYQQRANGITDGERGNYQYTYQALPPVAPQRDWKDYFIMATATAGLFYGLFEVSKRYIAPNILPESNTKLEQDKEEIQRQFGKVDKLLEAIDQEQREFRELETKKLEELDTTISDLQRTLEQTTQTRDTMENDFKMLKLELNNLQSAVDKFVSGNDTKSELNQMNNEILSLKSLIKNSSFADDSLKIRKQSNTHIDTSNKSDIGTSTNPSHSIKSPISGLPGVEAIPSAAELLANMNFETSEEDNVGTKSEEPAWKKSRAEMTSHLQDKDNLPEIDNSKTDIPAWQAAMEAAQNIDDQ</sequence>
<keyword evidence="6 10" id="KW-0576">Peroxisome</keyword>
<dbReference type="InterPro" id="IPR025655">
    <property type="entry name" value="PEX14"/>
</dbReference>
<dbReference type="GO" id="GO:1990429">
    <property type="term" value="C:peroxisomal importomer complex"/>
    <property type="evidence" value="ECO:0007669"/>
    <property type="project" value="TreeGrafter"/>
</dbReference>
<evidence type="ECO:0000256" key="7">
    <source>
        <dbReference type="ARBA" id="ARBA00029502"/>
    </source>
</evidence>
<dbReference type="InterPro" id="IPR006785">
    <property type="entry name" value="Pex14_N"/>
</dbReference>
<feature type="compositionally biased region" description="Basic and acidic residues" evidence="12">
    <location>
        <begin position="332"/>
        <end position="361"/>
    </location>
</feature>
<keyword evidence="3 10" id="KW-0653">Protein transport</keyword>
<evidence type="ECO:0000259" key="13">
    <source>
        <dbReference type="Pfam" id="PF04695"/>
    </source>
</evidence>
<reference evidence="14 15" key="1">
    <citation type="submission" date="2017-04" db="EMBL/GenBank/DDBJ databases">
        <authorList>
            <person name="Afonso C.L."/>
            <person name="Miller P.J."/>
            <person name="Scott M.A."/>
            <person name="Spackman E."/>
            <person name="Goraichik I."/>
            <person name="Dimitrov K.M."/>
            <person name="Suarez D.L."/>
            <person name="Swayne D.E."/>
        </authorList>
    </citation>
    <scope>NUCLEOTIDE SEQUENCE [LARGE SCALE GENOMIC DNA]</scope>
</reference>
<organism evidence="14 15">
    <name type="scientific">Maudiozyma saulgeensis</name>
    <dbReference type="NCBI Taxonomy" id="1789683"/>
    <lineage>
        <taxon>Eukaryota</taxon>
        <taxon>Fungi</taxon>
        <taxon>Dikarya</taxon>
        <taxon>Ascomycota</taxon>
        <taxon>Saccharomycotina</taxon>
        <taxon>Saccharomycetes</taxon>
        <taxon>Saccharomycetales</taxon>
        <taxon>Saccharomycetaceae</taxon>
        <taxon>Maudiozyma</taxon>
    </lineage>
</organism>
<dbReference type="GO" id="GO:0016560">
    <property type="term" value="P:protein import into peroxisome matrix, docking"/>
    <property type="evidence" value="ECO:0007669"/>
    <property type="project" value="UniProtKB-UniRule"/>
</dbReference>
<name>A0A1X7R0Y0_9SACH</name>
<evidence type="ECO:0000256" key="8">
    <source>
        <dbReference type="ARBA" id="ARBA00029691"/>
    </source>
</evidence>
<comment type="similarity">
    <text evidence="1 10">Belongs to the peroxin-14 family.</text>
</comment>
<keyword evidence="2 10" id="KW-0813">Transport</keyword>
<feature type="coiled-coil region" evidence="11">
    <location>
        <begin position="160"/>
        <end position="230"/>
    </location>
</feature>
<feature type="region of interest" description="Disordered" evidence="12">
    <location>
        <begin position="274"/>
        <end position="303"/>
    </location>
</feature>
<proteinExistence type="inferred from homology"/>
<keyword evidence="5 10" id="KW-0472">Membrane</keyword>
<evidence type="ECO:0000256" key="3">
    <source>
        <dbReference type="ARBA" id="ARBA00022927"/>
    </source>
</evidence>
<evidence type="ECO:0000256" key="9">
    <source>
        <dbReference type="ARBA" id="ARBA00046271"/>
    </source>
</evidence>
<dbReference type="PANTHER" id="PTHR23058:SF0">
    <property type="entry name" value="PEROXISOMAL MEMBRANE PROTEIN PEX14"/>
    <property type="match status" value="1"/>
</dbReference>
<dbReference type="EMBL" id="FXLY01000003">
    <property type="protein sequence ID" value="SMN19231.1"/>
    <property type="molecule type" value="Genomic_DNA"/>
</dbReference>
<dbReference type="PANTHER" id="PTHR23058">
    <property type="entry name" value="PEROXISOMAL MEMBRANE PROTEIN PEX14"/>
    <property type="match status" value="1"/>
</dbReference>
<dbReference type="AlphaFoldDB" id="A0A1X7R0Y0"/>
<evidence type="ECO:0000313" key="14">
    <source>
        <dbReference type="EMBL" id="SMN19231.1"/>
    </source>
</evidence>
<evidence type="ECO:0000256" key="10">
    <source>
        <dbReference type="RuleBase" id="RU367032"/>
    </source>
</evidence>
<keyword evidence="11" id="KW-0175">Coiled coil</keyword>
<accession>A0A1X7R0Y0</accession>
<evidence type="ECO:0000256" key="6">
    <source>
        <dbReference type="ARBA" id="ARBA00023140"/>
    </source>
</evidence>
<dbReference type="OrthoDB" id="5549158at2759"/>
<comment type="subcellular location">
    <subcellularLocation>
        <location evidence="9 10">Peroxisome membrane</location>
    </subcellularLocation>
</comment>
<evidence type="ECO:0000256" key="2">
    <source>
        <dbReference type="ARBA" id="ARBA00022448"/>
    </source>
</evidence>
<dbReference type="Proteomes" id="UP000196158">
    <property type="component" value="Unassembled WGS sequence"/>
</dbReference>
<dbReference type="GO" id="GO:0005778">
    <property type="term" value="C:peroxisomal membrane"/>
    <property type="evidence" value="ECO:0007669"/>
    <property type="project" value="UniProtKB-SubCell"/>
</dbReference>
<protein>
    <recommendedName>
        <fullName evidence="7 10">Peroxisomal membrane protein PEX14</fullName>
    </recommendedName>
    <alternativeName>
        <fullName evidence="8 10">Peroxin-14</fullName>
    </alternativeName>
</protein>
<dbReference type="Pfam" id="PF04695">
    <property type="entry name" value="Pex14_N"/>
    <property type="match status" value="1"/>
</dbReference>
<evidence type="ECO:0000256" key="1">
    <source>
        <dbReference type="ARBA" id="ARBA00005443"/>
    </source>
</evidence>
<dbReference type="GO" id="GO:0005102">
    <property type="term" value="F:signaling receptor binding"/>
    <property type="evidence" value="ECO:0007669"/>
    <property type="project" value="TreeGrafter"/>
</dbReference>
<feature type="region of interest" description="Disordered" evidence="12">
    <location>
        <begin position="321"/>
        <end position="361"/>
    </location>
</feature>
<gene>
    <name evidence="14" type="ORF">KASA_0P04081G</name>
</gene>
<keyword evidence="4" id="KW-0811">Translocation</keyword>
<evidence type="ECO:0000256" key="4">
    <source>
        <dbReference type="ARBA" id="ARBA00023010"/>
    </source>
</evidence>
<keyword evidence="15" id="KW-1185">Reference proteome</keyword>
<dbReference type="InterPro" id="IPR036388">
    <property type="entry name" value="WH-like_DNA-bd_sf"/>
</dbReference>
<dbReference type="STRING" id="1789683.A0A1X7R0Y0"/>
<feature type="domain" description="Peroxisome membrane anchor protein Pex14p N-terminal" evidence="13">
    <location>
        <begin position="9"/>
        <end position="53"/>
    </location>
</feature>
<evidence type="ECO:0000256" key="5">
    <source>
        <dbReference type="ARBA" id="ARBA00023136"/>
    </source>
</evidence>
<feature type="compositionally biased region" description="Polar residues" evidence="12">
    <location>
        <begin position="274"/>
        <end position="298"/>
    </location>
</feature>
<evidence type="ECO:0000256" key="12">
    <source>
        <dbReference type="SAM" id="MobiDB-lite"/>
    </source>
</evidence>